<reference evidence="1 2" key="1">
    <citation type="journal article" date="2012" name="Nat. Biotechnol.">
        <title>Draft genome sequence of pigeonpea (Cajanus cajan), an orphan legume crop of resource-poor farmers.</title>
        <authorList>
            <person name="Varshney R.K."/>
            <person name="Chen W."/>
            <person name="Li Y."/>
            <person name="Bharti A.K."/>
            <person name="Saxena R.K."/>
            <person name="Schlueter J.A."/>
            <person name="Donoghue M.T."/>
            <person name="Azam S."/>
            <person name="Fan G."/>
            <person name="Whaley A.M."/>
            <person name="Farmer A.D."/>
            <person name="Sheridan J."/>
            <person name="Iwata A."/>
            <person name="Tuteja R."/>
            <person name="Penmetsa R.V."/>
            <person name="Wu W."/>
            <person name="Upadhyaya H.D."/>
            <person name="Yang S.P."/>
            <person name="Shah T."/>
            <person name="Saxena K.B."/>
            <person name="Michael T."/>
            <person name="McCombie W.R."/>
            <person name="Yang B."/>
            <person name="Zhang G."/>
            <person name="Yang H."/>
            <person name="Wang J."/>
            <person name="Spillane C."/>
            <person name="Cook D.R."/>
            <person name="May G.D."/>
            <person name="Xu X."/>
            <person name="Jackson S.A."/>
        </authorList>
    </citation>
    <scope>NUCLEOTIDE SEQUENCE [LARGE SCALE GENOMIC DNA]</scope>
    <source>
        <strain evidence="2">cv. Asha</strain>
    </source>
</reference>
<dbReference type="Gramene" id="C.cajan_19756.t">
    <property type="protein sequence ID" value="C.cajan_19756.t.cds1"/>
    <property type="gene ID" value="C.cajan_19756"/>
</dbReference>
<evidence type="ECO:0000313" key="1">
    <source>
        <dbReference type="EMBL" id="KYP76114.1"/>
    </source>
</evidence>
<evidence type="ECO:0000313" key="2">
    <source>
        <dbReference type="Proteomes" id="UP000075243"/>
    </source>
</evidence>
<keyword evidence="2" id="KW-1185">Reference proteome</keyword>
<evidence type="ECO:0008006" key="3">
    <source>
        <dbReference type="Google" id="ProtNLM"/>
    </source>
</evidence>
<gene>
    <name evidence="1" type="ORF">KK1_020337</name>
</gene>
<protein>
    <recommendedName>
        <fullName evidence="3">DUF4219 domain-containing protein</fullName>
    </recommendedName>
</protein>
<organism evidence="1 2">
    <name type="scientific">Cajanus cajan</name>
    <name type="common">Pigeon pea</name>
    <name type="synonym">Cajanus indicus</name>
    <dbReference type="NCBI Taxonomy" id="3821"/>
    <lineage>
        <taxon>Eukaryota</taxon>
        <taxon>Viridiplantae</taxon>
        <taxon>Streptophyta</taxon>
        <taxon>Embryophyta</taxon>
        <taxon>Tracheophyta</taxon>
        <taxon>Spermatophyta</taxon>
        <taxon>Magnoliopsida</taxon>
        <taxon>eudicotyledons</taxon>
        <taxon>Gunneridae</taxon>
        <taxon>Pentapetalae</taxon>
        <taxon>rosids</taxon>
        <taxon>fabids</taxon>
        <taxon>Fabales</taxon>
        <taxon>Fabaceae</taxon>
        <taxon>Papilionoideae</taxon>
        <taxon>50 kb inversion clade</taxon>
        <taxon>NPAAA clade</taxon>
        <taxon>indigoferoid/millettioid clade</taxon>
        <taxon>Phaseoleae</taxon>
        <taxon>Cajanus</taxon>
    </lineage>
</organism>
<accession>A0A151U9W3</accession>
<proteinExistence type="predicted"/>
<name>A0A151U9W3_CAJCA</name>
<dbReference type="EMBL" id="CM003603">
    <property type="protein sequence ID" value="KYP76114.1"/>
    <property type="molecule type" value="Genomic_DNA"/>
</dbReference>
<sequence length="65" mass="7339">MAFGSSLPTPPIFEGENYHLCATKMRTYLRAQSLWVIVKNKSNPPILPENPIVAQMRSHNDEVAK</sequence>
<dbReference type="AlphaFoldDB" id="A0A151U9W3"/>
<dbReference type="Proteomes" id="UP000075243">
    <property type="component" value="Chromosome 1"/>
</dbReference>